<dbReference type="EMBL" id="CAJVPK010000203">
    <property type="protein sequence ID" value="CAG8473572.1"/>
    <property type="molecule type" value="Genomic_DNA"/>
</dbReference>
<evidence type="ECO:0000313" key="2">
    <source>
        <dbReference type="Proteomes" id="UP000789706"/>
    </source>
</evidence>
<accession>A0A9N8Z3A4</accession>
<sequence length="89" mass="10309">MYCSETMVFNYDDGNLRDNFTISNKDKLTFLNEIKAISDANAAPVSPEELQKIYNNLSLLGLMYFNLINNNEDKIAYLKVILDEKKKQH</sequence>
<keyword evidence="2" id="KW-1185">Reference proteome</keyword>
<reference evidence="1" key="1">
    <citation type="submission" date="2021-06" db="EMBL/GenBank/DDBJ databases">
        <authorList>
            <person name="Kallberg Y."/>
            <person name="Tangrot J."/>
            <person name="Rosling A."/>
        </authorList>
    </citation>
    <scope>NUCLEOTIDE SEQUENCE</scope>
    <source>
        <strain evidence="1">AZ414A</strain>
    </source>
</reference>
<dbReference type="OrthoDB" id="2414186at2759"/>
<gene>
    <name evidence="1" type="ORF">DEBURN_LOCUS3278</name>
</gene>
<proteinExistence type="predicted"/>
<dbReference type="AlphaFoldDB" id="A0A9N8Z3A4"/>
<evidence type="ECO:0000313" key="1">
    <source>
        <dbReference type="EMBL" id="CAG8473572.1"/>
    </source>
</evidence>
<protein>
    <submittedName>
        <fullName evidence="1">2055_t:CDS:1</fullName>
    </submittedName>
</protein>
<name>A0A9N8Z3A4_9GLOM</name>
<comment type="caution">
    <text evidence="1">The sequence shown here is derived from an EMBL/GenBank/DDBJ whole genome shotgun (WGS) entry which is preliminary data.</text>
</comment>
<dbReference type="Proteomes" id="UP000789706">
    <property type="component" value="Unassembled WGS sequence"/>
</dbReference>
<organism evidence="1 2">
    <name type="scientific">Diversispora eburnea</name>
    <dbReference type="NCBI Taxonomy" id="1213867"/>
    <lineage>
        <taxon>Eukaryota</taxon>
        <taxon>Fungi</taxon>
        <taxon>Fungi incertae sedis</taxon>
        <taxon>Mucoromycota</taxon>
        <taxon>Glomeromycotina</taxon>
        <taxon>Glomeromycetes</taxon>
        <taxon>Diversisporales</taxon>
        <taxon>Diversisporaceae</taxon>
        <taxon>Diversispora</taxon>
    </lineage>
</organism>